<gene>
    <name evidence="5" type="ORF">EBB_18350</name>
</gene>
<keyword evidence="6" id="KW-1185">Reference proteome</keyword>
<evidence type="ECO:0000313" key="5">
    <source>
        <dbReference type="EMBL" id="MBD9362434.1"/>
    </source>
</evidence>
<protein>
    <submittedName>
        <fullName evidence="5">Glycosyltransferase family 4 protein</fullName>
    </submittedName>
</protein>
<evidence type="ECO:0000259" key="3">
    <source>
        <dbReference type="Pfam" id="PF00534"/>
    </source>
</evidence>
<proteinExistence type="predicted"/>
<dbReference type="EMBL" id="JACXST010000003">
    <property type="protein sequence ID" value="MBD9362434.1"/>
    <property type="molecule type" value="Genomic_DNA"/>
</dbReference>
<evidence type="ECO:0000256" key="1">
    <source>
        <dbReference type="ARBA" id="ARBA00022676"/>
    </source>
</evidence>
<keyword evidence="1" id="KW-0328">Glycosyltransferase</keyword>
<dbReference type="SUPFAM" id="SSF53756">
    <property type="entry name" value="UDP-Glycosyltransferase/glycogen phosphorylase"/>
    <property type="match status" value="1"/>
</dbReference>
<dbReference type="Gene3D" id="3.40.50.2000">
    <property type="entry name" value="Glycogen Phosphorylase B"/>
    <property type="match status" value="2"/>
</dbReference>
<name>A0ABR9DH51_9GAMM</name>
<sequence>MFGNVLHVYNDFEPEKGGGGVARHIAGLAETLAARGMAIRVVAKVVDSAAGCGAYQVERAGWRELRRHVIWADIVHIHGARKPYAAFAAFLAVLLRRRLIYTPHCYYEGSGVLKKLAKRLWDATGERWLLRQSNAVILLSEHWLRYLAARRLPVAHPEIIPNCVLGRDVDGRRRLHSGKLLGAPALLSVGRLDPVKRLDDAIRALTCNTLAGAVLHIVGRGPDEERLASLVEELGVGARVKFYGFVDDAEVAQLVAGADVFVLPSAIEGMPTVLIEMLLLGLPVVASDIPGNRAILDLLGLEVLFPVGNVPCMAERIAAAAVTPLSETVGRTVQENFTWERNVHRVAALYLQCKQGAGAD</sequence>
<dbReference type="PANTHER" id="PTHR12526:SF510">
    <property type="entry name" value="D-INOSITOL 3-PHOSPHATE GLYCOSYLTRANSFERASE"/>
    <property type="match status" value="1"/>
</dbReference>
<evidence type="ECO:0000259" key="4">
    <source>
        <dbReference type="Pfam" id="PF13579"/>
    </source>
</evidence>
<accession>A0ABR9DH51</accession>
<dbReference type="InterPro" id="IPR028098">
    <property type="entry name" value="Glyco_trans_4-like_N"/>
</dbReference>
<evidence type="ECO:0000256" key="2">
    <source>
        <dbReference type="ARBA" id="ARBA00022679"/>
    </source>
</evidence>
<comment type="caution">
    <text evidence="5">The sequence shown here is derived from an EMBL/GenBank/DDBJ whole genome shotgun (WGS) entry which is preliminary data.</text>
</comment>
<dbReference type="CDD" id="cd03801">
    <property type="entry name" value="GT4_PimA-like"/>
    <property type="match status" value="1"/>
</dbReference>
<reference evidence="5 6" key="1">
    <citation type="submission" date="2020-09" db="EMBL/GenBank/DDBJ databases">
        <title>Methylomonas albis sp. nov. and Methylomonas fluvii sp. nov.: Two cold-adapted methanotrophs from the River Elbe and an amended description of Methylovulum psychrotolerans strain Eb1.</title>
        <authorList>
            <person name="Bussmann I.K."/>
            <person name="Klings K.-W."/>
            <person name="Warnstedt J."/>
            <person name="Hoppert M."/>
            <person name="Saborowski A."/>
            <person name="Horn F."/>
            <person name="Liebner S."/>
        </authorList>
    </citation>
    <scope>NUCLEOTIDE SEQUENCE [LARGE SCALE GENOMIC DNA]</scope>
    <source>
        <strain evidence="5 6">EbB</strain>
    </source>
</reference>
<feature type="domain" description="Glycosyltransferase subfamily 4-like N-terminal" evidence="4">
    <location>
        <begin position="19"/>
        <end position="162"/>
    </location>
</feature>
<feature type="domain" description="Glycosyl transferase family 1" evidence="3">
    <location>
        <begin position="183"/>
        <end position="318"/>
    </location>
</feature>
<dbReference type="Pfam" id="PF13579">
    <property type="entry name" value="Glyco_trans_4_4"/>
    <property type="match status" value="1"/>
</dbReference>
<dbReference type="Pfam" id="PF00534">
    <property type="entry name" value="Glycos_transf_1"/>
    <property type="match status" value="1"/>
</dbReference>
<dbReference type="InterPro" id="IPR001296">
    <property type="entry name" value="Glyco_trans_1"/>
</dbReference>
<keyword evidence="2" id="KW-0808">Transferase</keyword>
<dbReference type="Proteomes" id="UP000641152">
    <property type="component" value="Unassembled WGS sequence"/>
</dbReference>
<evidence type="ECO:0000313" key="6">
    <source>
        <dbReference type="Proteomes" id="UP000641152"/>
    </source>
</evidence>
<organism evidence="5 6">
    <name type="scientific">Methylomonas fluvii</name>
    <dbReference type="NCBI Taxonomy" id="1854564"/>
    <lineage>
        <taxon>Bacteria</taxon>
        <taxon>Pseudomonadati</taxon>
        <taxon>Pseudomonadota</taxon>
        <taxon>Gammaproteobacteria</taxon>
        <taxon>Methylococcales</taxon>
        <taxon>Methylococcaceae</taxon>
        <taxon>Methylomonas</taxon>
    </lineage>
</organism>
<dbReference type="PANTHER" id="PTHR12526">
    <property type="entry name" value="GLYCOSYLTRANSFERASE"/>
    <property type="match status" value="1"/>
</dbReference>